<reference evidence="1" key="1">
    <citation type="submission" date="2018-05" db="EMBL/GenBank/DDBJ databases">
        <authorList>
            <person name="Lanie J.A."/>
            <person name="Ng W.-L."/>
            <person name="Kazmierczak K.M."/>
            <person name="Andrzejewski T.M."/>
            <person name="Davidsen T.M."/>
            <person name="Wayne K.J."/>
            <person name="Tettelin H."/>
            <person name="Glass J.I."/>
            <person name="Rusch D."/>
            <person name="Podicherti R."/>
            <person name="Tsui H.-C.T."/>
            <person name="Winkler M.E."/>
        </authorList>
    </citation>
    <scope>NUCLEOTIDE SEQUENCE</scope>
</reference>
<sequence length="23" mass="2571">MLGVRWPSMSTVASSVEVIYPNF</sequence>
<evidence type="ECO:0000313" key="1">
    <source>
        <dbReference type="EMBL" id="SVE49631.1"/>
    </source>
</evidence>
<proteinExistence type="predicted"/>
<dbReference type="EMBL" id="UINC01221336">
    <property type="protein sequence ID" value="SVE49631.1"/>
    <property type="molecule type" value="Genomic_DNA"/>
</dbReference>
<dbReference type="AlphaFoldDB" id="A0A383DYQ9"/>
<gene>
    <name evidence="1" type="ORF">METZ01_LOCUS502485</name>
</gene>
<protein>
    <submittedName>
        <fullName evidence="1">Uncharacterized protein</fullName>
    </submittedName>
</protein>
<accession>A0A383DYQ9</accession>
<organism evidence="1">
    <name type="scientific">marine metagenome</name>
    <dbReference type="NCBI Taxonomy" id="408172"/>
    <lineage>
        <taxon>unclassified sequences</taxon>
        <taxon>metagenomes</taxon>
        <taxon>ecological metagenomes</taxon>
    </lineage>
</organism>
<name>A0A383DYQ9_9ZZZZ</name>
<feature type="non-terminal residue" evidence="1">
    <location>
        <position position="23"/>
    </location>
</feature>